<reference evidence="2 3" key="1">
    <citation type="submission" date="2019-08" db="EMBL/GenBank/DDBJ databases">
        <title>Draft genome sequences of two oriental melons (Cucumis melo L. var makuwa).</title>
        <authorList>
            <person name="Kwon S.-Y."/>
        </authorList>
    </citation>
    <scope>NUCLEOTIDE SEQUENCE [LARGE SCALE GENOMIC DNA]</scope>
    <source>
        <strain evidence="3">cv. SW 3</strain>
        <tissue evidence="2">Leaf</tissue>
    </source>
</reference>
<dbReference type="EMBL" id="SSTE01018746">
    <property type="protein sequence ID" value="KAA0038394.1"/>
    <property type="molecule type" value="Genomic_DNA"/>
</dbReference>
<evidence type="ECO:0000259" key="1">
    <source>
        <dbReference type="Pfam" id="PF24626"/>
    </source>
</evidence>
<organism evidence="2 3">
    <name type="scientific">Cucumis melo var. makuwa</name>
    <name type="common">Oriental melon</name>
    <dbReference type="NCBI Taxonomy" id="1194695"/>
    <lineage>
        <taxon>Eukaryota</taxon>
        <taxon>Viridiplantae</taxon>
        <taxon>Streptophyta</taxon>
        <taxon>Embryophyta</taxon>
        <taxon>Tracheophyta</taxon>
        <taxon>Spermatophyta</taxon>
        <taxon>Magnoliopsida</taxon>
        <taxon>eudicotyledons</taxon>
        <taxon>Gunneridae</taxon>
        <taxon>Pentapetalae</taxon>
        <taxon>rosids</taxon>
        <taxon>fabids</taxon>
        <taxon>Cucurbitales</taxon>
        <taxon>Cucurbitaceae</taxon>
        <taxon>Benincaseae</taxon>
        <taxon>Cucumis</taxon>
    </lineage>
</organism>
<evidence type="ECO:0000313" key="2">
    <source>
        <dbReference type="EMBL" id="KAA0038394.1"/>
    </source>
</evidence>
<dbReference type="Pfam" id="PF24626">
    <property type="entry name" value="SH3_Tf2-1"/>
    <property type="match status" value="1"/>
</dbReference>
<feature type="domain" description="Tf2-1-like SH3-like" evidence="1">
    <location>
        <begin position="105"/>
        <end position="155"/>
    </location>
</feature>
<name>A0A5A7T4K5_CUCMM</name>
<dbReference type="Gene3D" id="1.10.340.70">
    <property type="match status" value="1"/>
</dbReference>
<accession>A0A5A7T4K5</accession>
<comment type="caution">
    <text evidence="2">The sequence shown here is derived from an EMBL/GenBank/DDBJ whole genome shotgun (WGS) entry which is preliminary data.</text>
</comment>
<proteinExistence type="predicted"/>
<dbReference type="PANTHER" id="PTHR46148">
    <property type="entry name" value="CHROMO DOMAIN-CONTAINING PROTEIN"/>
    <property type="match status" value="1"/>
</dbReference>
<dbReference type="OrthoDB" id="532080at2759"/>
<dbReference type="AlphaFoldDB" id="A0A5A7T4K5"/>
<dbReference type="PANTHER" id="PTHR46148:SF60">
    <property type="entry name" value="CHROMO DOMAIN-CONTAINING PROTEIN"/>
    <property type="match status" value="1"/>
</dbReference>
<gene>
    <name evidence="2" type="ORF">E6C27_scaffold270G002830</name>
</gene>
<dbReference type="InterPro" id="IPR056924">
    <property type="entry name" value="SH3_Tf2-1"/>
</dbReference>
<evidence type="ECO:0000313" key="3">
    <source>
        <dbReference type="Proteomes" id="UP000321393"/>
    </source>
</evidence>
<protein>
    <submittedName>
        <fullName evidence="2">Chromo domain-containing protein</fullName>
    </submittedName>
</protein>
<sequence length="201" mass="23241">MTVVSVENSTSLLASFQVRSSLVAEIVRMHLEHSQLQKGLGKSKQGQKAKFQLRLDGTIVKQDRLYVPSVRELKDAIFREGYSSVYALHPGSTKMYRTTKKTYYWPRIKVKLSPRYIGPYVIIGRVGLAAYRLELSLELGRIHDVFHISILRKYVPNPSHILQSQPVKLREDLSYEEELMQILDRKEEVLRNKTISLEKVL</sequence>
<dbReference type="Proteomes" id="UP000321393">
    <property type="component" value="Unassembled WGS sequence"/>
</dbReference>